<name>A0A226EV79_FOLCA</name>
<dbReference type="Gene3D" id="1.10.287.70">
    <property type="match status" value="1"/>
</dbReference>
<evidence type="ECO:0000256" key="10">
    <source>
        <dbReference type="ARBA" id="ARBA00023136"/>
    </source>
</evidence>
<keyword evidence="5" id="KW-0631">Potassium channel</keyword>
<keyword evidence="8 14" id="KW-1133">Transmembrane helix</keyword>
<evidence type="ECO:0000313" key="17">
    <source>
        <dbReference type="Proteomes" id="UP000198287"/>
    </source>
</evidence>
<feature type="transmembrane region" description="Helical" evidence="14">
    <location>
        <begin position="524"/>
        <end position="545"/>
    </location>
</feature>
<dbReference type="EMBL" id="LNIX01000002">
    <property type="protein sequence ID" value="OXA60731.1"/>
    <property type="molecule type" value="Genomic_DNA"/>
</dbReference>
<keyword evidence="6" id="KW-0851">Voltage-gated channel</keyword>
<evidence type="ECO:0000256" key="12">
    <source>
        <dbReference type="ARBA" id="ARBA00023303"/>
    </source>
</evidence>
<dbReference type="SUPFAM" id="SSF54695">
    <property type="entry name" value="POZ domain"/>
    <property type="match status" value="1"/>
</dbReference>
<keyword evidence="9" id="KW-0406">Ion transport</keyword>
<organism evidence="16 17">
    <name type="scientific">Folsomia candida</name>
    <name type="common">Springtail</name>
    <dbReference type="NCBI Taxonomy" id="158441"/>
    <lineage>
        <taxon>Eukaryota</taxon>
        <taxon>Metazoa</taxon>
        <taxon>Ecdysozoa</taxon>
        <taxon>Arthropoda</taxon>
        <taxon>Hexapoda</taxon>
        <taxon>Collembola</taxon>
        <taxon>Entomobryomorpha</taxon>
        <taxon>Isotomoidea</taxon>
        <taxon>Isotomidae</taxon>
        <taxon>Proisotominae</taxon>
        <taxon>Folsomia</taxon>
    </lineage>
</organism>
<dbReference type="InterPro" id="IPR003972">
    <property type="entry name" value="K_chnl_volt-dep_Kv1"/>
</dbReference>
<keyword evidence="2" id="KW-0813">Transport</keyword>
<dbReference type="PRINTS" id="PR01496">
    <property type="entry name" value="SHAKERCHANEL"/>
</dbReference>
<dbReference type="AlphaFoldDB" id="A0A226EV79"/>
<dbReference type="InterPro" id="IPR005821">
    <property type="entry name" value="Ion_trans_dom"/>
</dbReference>
<evidence type="ECO:0000256" key="2">
    <source>
        <dbReference type="ARBA" id="ARBA00022448"/>
    </source>
</evidence>
<dbReference type="InterPro" id="IPR003131">
    <property type="entry name" value="T1-type_BTB"/>
</dbReference>
<dbReference type="InterPro" id="IPR028325">
    <property type="entry name" value="VG_K_chnl"/>
</dbReference>
<dbReference type="OrthoDB" id="415460at2759"/>
<dbReference type="InterPro" id="IPR011333">
    <property type="entry name" value="SKP1/BTB/POZ_sf"/>
</dbReference>
<keyword evidence="3" id="KW-0633">Potassium transport</keyword>
<evidence type="ECO:0000259" key="15">
    <source>
        <dbReference type="SMART" id="SM00225"/>
    </source>
</evidence>
<evidence type="ECO:0000256" key="4">
    <source>
        <dbReference type="ARBA" id="ARBA00022692"/>
    </source>
</evidence>
<dbReference type="Proteomes" id="UP000198287">
    <property type="component" value="Unassembled WGS sequence"/>
</dbReference>
<dbReference type="PRINTS" id="PR01491">
    <property type="entry name" value="KVCHANNEL"/>
</dbReference>
<gene>
    <name evidence="16" type="ORF">Fcan01_04088</name>
</gene>
<accession>A0A226EV79</accession>
<evidence type="ECO:0000256" key="6">
    <source>
        <dbReference type="ARBA" id="ARBA00022882"/>
    </source>
</evidence>
<evidence type="ECO:0000256" key="14">
    <source>
        <dbReference type="SAM" id="Phobius"/>
    </source>
</evidence>
<dbReference type="STRING" id="158441.A0A226EV79"/>
<dbReference type="FunFam" id="1.20.120.350:FF:000028">
    <property type="entry name" value="Potassium voltage-gated channel subfamily a member"/>
    <property type="match status" value="1"/>
</dbReference>
<feature type="region of interest" description="Disordered" evidence="13">
    <location>
        <begin position="578"/>
        <end position="613"/>
    </location>
</feature>
<dbReference type="InterPro" id="IPR000210">
    <property type="entry name" value="BTB/POZ_dom"/>
</dbReference>
<reference evidence="16 17" key="1">
    <citation type="submission" date="2015-12" db="EMBL/GenBank/DDBJ databases">
        <title>The genome of Folsomia candida.</title>
        <authorList>
            <person name="Faddeeva A."/>
            <person name="Derks M.F."/>
            <person name="Anvar Y."/>
            <person name="Smit S."/>
            <person name="Van Straalen N."/>
            <person name="Roelofs D."/>
        </authorList>
    </citation>
    <scope>NUCLEOTIDE SEQUENCE [LARGE SCALE GENOMIC DNA]</scope>
    <source>
        <strain evidence="16 17">VU population</strain>
        <tissue evidence="16">Whole body</tissue>
    </source>
</reference>
<dbReference type="Gene3D" id="1.20.120.350">
    <property type="entry name" value="Voltage-gated potassium channels. Chain C"/>
    <property type="match status" value="1"/>
</dbReference>
<dbReference type="PRINTS" id="PR00169">
    <property type="entry name" value="KCHANNEL"/>
</dbReference>
<dbReference type="Pfam" id="PF02214">
    <property type="entry name" value="BTB_2"/>
    <property type="match status" value="1"/>
</dbReference>
<proteinExistence type="predicted"/>
<protein>
    <submittedName>
        <fullName evidence="16">Potassium voltage-gated channel protein Shaker</fullName>
    </submittedName>
</protein>
<dbReference type="PANTHER" id="PTHR11537:SF113">
    <property type="entry name" value="POTASSIUM VOLTAGE-GATED CHANNEL PROTEIN SHAKER"/>
    <property type="match status" value="1"/>
</dbReference>
<keyword evidence="11" id="KW-0325">Glycoprotein</keyword>
<dbReference type="GO" id="GO:0001508">
    <property type="term" value="P:action potential"/>
    <property type="evidence" value="ECO:0007669"/>
    <property type="project" value="TreeGrafter"/>
</dbReference>
<evidence type="ECO:0000313" key="16">
    <source>
        <dbReference type="EMBL" id="OXA60731.1"/>
    </source>
</evidence>
<evidence type="ECO:0000256" key="3">
    <source>
        <dbReference type="ARBA" id="ARBA00022538"/>
    </source>
</evidence>
<keyword evidence="7" id="KW-0630">Potassium</keyword>
<dbReference type="Pfam" id="PF00520">
    <property type="entry name" value="Ion_trans"/>
    <property type="match status" value="1"/>
</dbReference>
<dbReference type="GO" id="GO:0005251">
    <property type="term" value="F:delayed rectifier potassium channel activity"/>
    <property type="evidence" value="ECO:0007669"/>
    <property type="project" value="TreeGrafter"/>
</dbReference>
<feature type="transmembrane region" description="Helical" evidence="14">
    <location>
        <begin position="463"/>
        <end position="484"/>
    </location>
</feature>
<sequence>MLESEPLISFDTDSESDSVEIALNAISSPVGIAMGVVWLTFLVWFASFVSTGNDSKPPTRTTTQNKIQHLKPHDGWDTFKSLFAFRPVETARNFFKKLPRRLWNFFIEAMLIPSYRPEWGKYTKWSYKSPDRVERTEEERRNIILKKERDKLREEAKMSPHPIAHDHASCTRVKFNVNGRIFETQLRTLNRFPETLLGSPKKLAQFYDPDTDCYFFDRMPSSFEAILYFFQSGGYLRRPENIHLDIFYDDAEFFGLPQSVIANFKLEEGVAESPTEDDDMPQNLLQRKIWLLFDYPESSIQARILAICSVFVIVLSIIIFCVETIPEFHGHAEERTAENGAAVQSAFEPMDFADPFFLTETICSIWFSTEYLVRFVTSPNKWDFVRNLQNIIDLVSVFPYFLTLATYRTAGASPEEGNKGGTASLSILRVIRLVRVFRIFKLSRHSRGLKILGLTLKSSMSELFLLIFFVFLGVIMFSSCIYFAEQGDPNSEFTSIPRGFWYAVITMTTVGYGETVPQTVLGKLVGSLCAITGVLTIALPVPVIVSNFNYFYHQSIDEQQFNFAKLNHVENCPYRPAGGDGVLPGSRDEEEDEIDWQPEVGVKSDEDIQTIFD</sequence>
<keyword evidence="10 14" id="KW-0472">Membrane</keyword>
<evidence type="ECO:0000256" key="9">
    <source>
        <dbReference type="ARBA" id="ARBA00023065"/>
    </source>
</evidence>
<dbReference type="InterPro" id="IPR003968">
    <property type="entry name" value="K_chnl_volt-dep_Kv"/>
</dbReference>
<keyword evidence="4 14" id="KW-0812">Transmembrane</keyword>
<evidence type="ECO:0000256" key="13">
    <source>
        <dbReference type="SAM" id="MobiDB-lite"/>
    </source>
</evidence>
<comment type="caution">
    <text evidence="16">The sequence shown here is derived from an EMBL/GenBank/DDBJ whole genome shotgun (WGS) entry which is preliminary data.</text>
</comment>
<dbReference type="InterPro" id="IPR027359">
    <property type="entry name" value="Volt_channel_dom_sf"/>
</dbReference>
<dbReference type="PANTHER" id="PTHR11537">
    <property type="entry name" value="VOLTAGE-GATED POTASSIUM CHANNEL"/>
    <property type="match status" value="1"/>
</dbReference>
<evidence type="ECO:0000256" key="7">
    <source>
        <dbReference type="ARBA" id="ARBA00022958"/>
    </source>
</evidence>
<dbReference type="GO" id="GO:0051260">
    <property type="term" value="P:protein homooligomerization"/>
    <property type="evidence" value="ECO:0007669"/>
    <property type="project" value="InterPro"/>
</dbReference>
<keyword evidence="17" id="KW-1185">Reference proteome</keyword>
<keyword evidence="12" id="KW-0407">Ion channel</keyword>
<dbReference type="SMART" id="SM00225">
    <property type="entry name" value="BTB"/>
    <property type="match status" value="1"/>
</dbReference>
<dbReference type="FunFam" id="1.10.287.70:FF:000002">
    <property type="entry name" value="Potassium voltage-gated channel subfamily a member"/>
    <property type="match status" value="1"/>
</dbReference>
<evidence type="ECO:0000256" key="1">
    <source>
        <dbReference type="ARBA" id="ARBA00004141"/>
    </source>
</evidence>
<comment type="subcellular location">
    <subcellularLocation>
        <location evidence="1">Membrane</location>
        <topology evidence="1">Multi-pass membrane protein</topology>
    </subcellularLocation>
</comment>
<dbReference type="SUPFAM" id="SSF81324">
    <property type="entry name" value="Voltage-gated potassium channels"/>
    <property type="match status" value="1"/>
</dbReference>
<evidence type="ECO:0000256" key="11">
    <source>
        <dbReference type="ARBA" id="ARBA00023180"/>
    </source>
</evidence>
<evidence type="ECO:0000256" key="5">
    <source>
        <dbReference type="ARBA" id="ARBA00022826"/>
    </source>
</evidence>
<feature type="domain" description="BTB" evidence="15">
    <location>
        <begin position="171"/>
        <end position="271"/>
    </location>
</feature>
<dbReference type="Gene3D" id="3.30.710.10">
    <property type="entry name" value="Potassium Channel Kv1.1, Chain A"/>
    <property type="match status" value="1"/>
</dbReference>
<feature type="transmembrane region" description="Helical" evidence="14">
    <location>
        <begin position="304"/>
        <end position="325"/>
    </location>
</feature>
<evidence type="ECO:0000256" key="8">
    <source>
        <dbReference type="ARBA" id="ARBA00022989"/>
    </source>
</evidence>
<dbReference type="GO" id="GO:0008076">
    <property type="term" value="C:voltage-gated potassium channel complex"/>
    <property type="evidence" value="ECO:0007669"/>
    <property type="project" value="InterPro"/>
</dbReference>